<name>A0A1Y1VUX6_9FUNG</name>
<proteinExistence type="predicted"/>
<evidence type="ECO:0000313" key="1">
    <source>
        <dbReference type="EMBL" id="ORX65101.1"/>
    </source>
</evidence>
<organism evidence="1 2">
    <name type="scientific">Anaeromyces robustus</name>
    <dbReference type="NCBI Taxonomy" id="1754192"/>
    <lineage>
        <taxon>Eukaryota</taxon>
        <taxon>Fungi</taxon>
        <taxon>Fungi incertae sedis</taxon>
        <taxon>Chytridiomycota</taxon>
        <taxon>Chytridiomycota incertae sedis</taxon>
        <taxon>Neocallimastigomycetes</taxon>
        <taxon>Neocallimastigales</taxon>
        <taxon>Neocallimastigaceae</taxon>
        <taxon>Anaeromyces</taxon>
    </lineage>
</organism>
<evidence type="ECO:0000313" key="2">
    <source>
        <dbReference type="Proteomes" id="UP000193944"/>
    </source>
</evidence>
<accession>A0A1Y1VUX6</accession>
<sequence>MVHDYYFYFVDRCHKNLQIGVHPPLRDNPLEVSTNEFKSFRDIKNDQRGVNHNEIQICQRISRIYILLLYNKILIVEGERRIRKTKFSIITSGIKSMCRWVSQTEKRRYSSGYVFGLSSNKLLNEKKLDETFNFLEKNTTDGGIGTTNKFINWTGWFPNVNQFVAYYIYNSKKTWTLS</sequence>
<protein>
    <submittedName>
        <fullName evidence="1">Uncharacterized protein</fullName>
    </submittedName>
</protein>
<keyword evidence="2" id="KW-1185">Reference proteome</keyword>
<reference evidence="1 2" key="2">
    <citation type="submission" date="2016-08" db="EMBL/GenBank/DDBJ databases">
        <title>Pervasive Adenine N6-methylation of Active Genes in Fungi.</title>
        <authorList>
            <consortium name="DOE Joint Genome Institute"/>
            <person name="Mondo S.J."/>
            <person name="Dannebaum R.O."/>
            <person name="Kuo R.C."/>
            <person name="Labutti K."/>
            <person name="Haridas S."/>
            <person name="Kuo A."/>
            <person name="Salamov A."/>
            <person name="Ahrendt S.R."/>
            <person name="Lipzen A."/>
            <person name="Sullivan W."/>
            <person name="Andreopoulos W.B."/>
            <person name="Clum A."/>
            <person name="Lindquist E."/>
            <person name="Daum C."/>
            <person name="Ramamoorthy G.K."/>
            <person name="Gryganskyi A."/>
            <person name="Culley D."/>
            <person name="Magnuson J.K."/>
            <person name="James T.Y."/>
            <person name="O'Malley M.A."/>
            <person name="Stajich J.E."/>
            <person name="Spatafora J.W."/>
            <person name="Visel A."/>
            <person name="Grigoriev I.V."/>
        </authorList>
    </citation>
    <scope>NUCLEOTIDE SEQUENCE [LARGE SCALE GENOMIC DNA]</scope>
    <source>
        <strain evidence="1 2">S4</strain>
    </source>
</reference>
<dbReference type="EMBL" id="MCFG01000479">
    <property type="protein sequence ID" value="ORX65101.1"/>
    <property type="molecule type" value="Genomic_DNA"/>
</dbReference>
<gene>
    <name evidence="1" type="ORF">BCR32DRAFT_286682</name>
</gene>
<dbReference type="AlphaFoldDB" id="A0A1Y1VUX6"/>
<dbReference type="Proteomes" id="UP000193944">
    <property type="component" value="Unassembled WGS sequence"/>
</dbReference>
<reference evidence="1 2" key="1">
    <citation type="submission" date="2016-08" db="EMBL/GenBank/DDBJ databases">
        <title>A Parts List for Fungal Cellulosomes Revealed by Comparative Genomics.</title>
        <authorList>
            <consortium name="DOE Joint Genome Institute"/>
            <person name="Haitjema C.H."/>
            <person name="Gilmore S.P."/>
            <person name="Henske J.K."/>
            <person name="Solomon K.V."/>
            <person name="De Groot R."/>
            <person name="Kuo A."/>
            <person name="Mondo S.J."/>
            <person name="Salamov A.A."/>
            <person name="Labutti K."/>
            <person name="Zhao Z."/>
            <person name="Chiniquy J."/>
            <person name="Barry K."/>
            <person name="Brewer H.M."/>
            <person name="Purvine S.O."/>
            <person name="Wright A.T."/>
            <person name="Boxma B."/>
            <person name="Van Alen T."/>
            <person name="Hackstein J.H."/>
            <person name="Baker S.E."/>
            <person name="Grigoriev I.V."/>
            <person name="O'Malley M.A."/>
        </authorList>
    </citation>
    <scope>NUCLEOTIDE SEQUENCE [LARGE SCALE GENOMIC DNA]</scope>
    <source>
        <strain evidence="1 2">S4</strain>
    </source>
</reference>
<comment type="caution">
    <text evidence="1">The sequence shown here is derived from an EMBL/GenBank/DDBJ whole genome shotgun (WGS) entry which is preliminary data.</text>
</comment>